<comment type="caution">
    <text evidence="16">The sequence shown here is derived from an EMBL/GenBank/DDBJ whole genome shotgun (WGS) entry which is preliminary data.</text>
</comment>
<dbReference type="HAMAP" id="MF_00418">
    <property type="entry name" value="DapA"/>
    <property type="match status" value="1"/>
</dbReference>
<comment type="subunit">
    <text evidence="12">Homotetramer; dimer of dimers.</text>
</comment>
<reference evidence="16 17" key="1">
    <citation type="submission" date="2014-08" db="EMBL/GenBank/DDBJ databases">
        <title>Clostridium innocuum, an unnegligible vancomycin-resistant pathogen causing extra-intestinal infections.</title>
        <authorList>
            <person name="Feng Y."/>
            <person name="Chiu C.-H."/>
        </authorList>
    </citation>
    <scope>NUCLEOTIDE SEQUENCE [LARGE SCALE GENOMIC DNA]</scope>
    <source>
        <strain evidence="16 17">AN88</strain>
    </source>
</reference>
<comment type="caution">
    <text evidence="12">Was originally thought to be a dihydrodipicolinate synthase (DHDPS), catalyzing the condensation of (S)-aspartate-beta-semialdehyde [(S)-ASA] and pyruvate to dihydrodipicolinate (DHDP). However, it was shown in E.coli that the product of the enzymatic reaction is not dihydrodipicolinate but in fact (4S)-4-hydroxy-2,3,4,5-tetrahydro-(2S)-dipicolinic acid (HTPA), and that the consecutive dehydration reaction leading to DHDP is not spontaneous but catalyzed by DapB.</text>
</comment>
<gene>
    <name evidence="12" type="primary">dapA</name>
    <name evidence="16" type="ORF">CIAN88_07625</name>
</gene>
<dbReference type="PRINTS" id="PR00146">
    <property type="entry name" value="DHPICSNTHASE"/>
</dbReference>
<dbReference type="InterPro" id="IPR020625">
    <property type="entry name" value="Schiff_base-form_aldolases_AS"/>
</dbReference>
<dbReference type="NCBIfam" id="TIGR00674">
    <property type="entry name" value="dapA"/>
    <property type="match status" value="1"/>
</dbReference>
<feature type="site" description="Part of a proton relay during catalysis" evidence="12">
    <location>
        <position position="106"/>
    </location>
</feature>
<dbReference type="GO" id="GO:0009089">
    <property type="term" value="P:lysine biosynthetic process via diaminopimelate"/>
    <property type="evidence" value="ECO:0007669"/>
    <property type="project" value="UniProtKB-UniRule"/>
</dbReference>
<evidence type="ECO:0000256" key="3">
    <source>
        <dbReference type="ARBA" id="ARBA00007592"/>
    </source>
</evidence>
<dbReference type="PIRSF" id="PIRSF001365">
    <property type="entry name" value="DHDPS"/>
    <property type="match status" value="1"/>
</dbReference>
<evidence type="ECO:0000256" key="15">
    <source>
        <dbReference type="PIRSR" id="PIRSR001365-2"/>
    </source>
</evidence>
<comment type="similarity">
    <text evidence="3 12 13">Belongs to the DapA family.</text>
</comment>
<evidence type="ECO:0000256" key="7">
    <source>
        <dbReference type="ARBA" id="ARBA00022915"/>
    </source>
</evidence>
<dbReference type="CDD" id="cd00950">
    <property type="entry name" value="DHDPS"/>
    <property type="match status" value="1"/>
</dbReference>
<dbReference type="InterPro" id="IPR005263">
    <property type="entry name" value="DapA"/>
</dbReference>
<keyword evidence="8 12" id="KW-0457">Lysine biosynthesis</keyword>
<sequence length="288" mass="32662">MKKLMVALVTPFTRDNKVDYKSMDRILHRLLKEGCDGFIVCGTTAETPTLSHNEKLSILRHVIKRVKHRAEIWYGCGSNDTAATILACREAQKEAIDGVLLVTPYYSKPNAAGLYAHFDALASAVDTNIMLYNVPARTGVELTYETIHALLEKHKNITALKQACSNLDMVRRLKQQHPDFLIYSGEDGFFDEGFDAGMDGLVSVMGHVCMKELRTFCDDERVDNRLRRRLYELAALTFTEASPAPVKYMLHLQDECENILRLPLVAVSEAAENGIQEYFTKYRHRLED</sequence>
<comment type="function">
    <text evidence="1 12">Catalyzes the condensation of (S)-aspartate-beta-semialdehyde [(S)-ASA] and pyruvate to 4-hydroxy-tetrahydrodipicolinate (HTPA).</text>
</comment>
<keyword evidence="10 12" id="KW-0704">Schiff base</keyword>
<comment type="subcellular location">
    <subcellularLocation>
        <location evidence="12">Cytoplasm</location>
    </subcellularLocation>
</comment>
<dbReference type="Gene3D" id="3.20.20.70">
    <property type="entry name" value="Aldolase class I"/>
    <property type="match status" value="1"/>
</dbReference>
<feature type="site" description="Part of a proton relay during catalysis" evidence="12">
    <location>
        <position position="43"/>
    </location>
</feature>
<evidence type="ECO:0000256" key="5">
    <source>
        <dbReference type="ARBA" id="ARBA00022490"/>
    </source>
</evidence>
<feature type="binding site" evidence="12 15">
    <location>
        <position position="202"/>
    </location>
    <ligand>
        <name>pyruvate</name>
        <dbReference type="ChEBI" id="CHEBI:15361"/>
    </ligand>
</feature>
<feature type="active site" description="Schiff-base intermediate with substrate" evidence="12 14">
    <location>
        <position position="161"/>
    </location>
</feature>
<keyword evidence="9 12" id="KW-0456">Lyase</keyword>
<keyword evidence="5 12" id="KW-0963">Cytoplasm</keyword>
<dbReference type="PROSITE" id="PS00666">
    <property type="entry name" value="DHDPS_2"/>
    <property type="match status" value="1"/>
</dbReference>
<accession>A0A099I8T3</accession>
<dbReference type="RefSeq" id="WP_044904835.1">
    <property type="nucleotide sequence ID" value="NZ_JQIF01000035.1"/>
</dbReference>
<evidence type="ECO:0000256" key="6">
    <source>
        <dbReference type="ARBA" id="ARBA00022605"/>
    </source>
</evidence>
<evidence type="ECO:0000256" key="10">
    <source>
        <dbReference type="ARBA" id="ARBA00023270"/>
    </source>
</evidence>
<dbReference type="GO" id="GO:0019877">
    <property type="term" value="P:diaminopimelate biosynthetic process"/>
    <property type="evidence" value="ECO:0007669"/>
    <property type="project" value="UniProtKB-UniRule"/>
</dbReference>
<dbReference type="GO" id="GO:0005829">
    <property type="term" value="C:cytosol"/>
    <property type="evidence" value="ECO:0007669"/>
    <property type="project" value="TreeGrafter"/>
</dbReference>
<evidence type="ECO:0000256" key="11">
    <source>
        <dbReference type="ARBA" id="ARBA00047836"/>
    </source>
</evidence>
<comment type="pathway">
    <text evidence="2 12">Amino-acid biosynthesis; L-lysine biosynthesis via DAP pathway; (S)-tetrahydrodipicolinate from L-aspartate: step 3/4.</text>
</comment>
<dbReference type="Proteomes" id="UP000030008">
    <property type="component" value="Unassembled WGS sequence"/>
</dbReference>
<evidence type="ECO:0000313" key="17">
    <source>
        <dbReference type="Proteomes" id="UP000030008"/>
    </source>
</evidence>
<dbReference type="InterPro" id="IPR002220">
    <property type="entry name" value="DapA-like"/>
</dbReference>
<comment type="catalytic activity">
    <reaction evidence="11 12">
        <text>L-aspartate 4-semialdehyde + pyruvate = (2S,4S)-4-hydroxy-2,3,4,5-tetrahydrodipicolinate + H2O + H(+)</text>
        <dbReference type="Rhea" id="RHEA:34171"/>
        <dbReference type="ChEBI" id="CHEBI:15361"/>
        <dbReference type="ChEBI" id="CHEBI:15377"/>
        <dbReference type="ChEBI" id="CHEBI:15378"/>
        <dbReference type="ChEBI" id="CHEBI:67139"/>
        <dbReference type="ChEBI" id="CHEBI:537519"/>
        <dbReference type="EC" id="4.3.3.7"/>
    </reaction>
</comment>
<evidence type="ECO:0000256" key="2">
    <source>
        <dbReference type="ARBA" id="ARBA00005120"/>
    </source>
</evidence>
<dbReference type="InterPro" id="IPR013785">
    <property type="entry name" value="Aldolase_TIM"/>
</dbReference>
<dbReference type="PANTHER" id="PTHR12128">
    <property type="entry name" value="DIHYDRODIPICOLINATE SYNTHASE"/>
    <property type="match status" value="1"/>
</dbReference>
<evidence type="ECO:0000256" key="8">
    <source>
        <dbReference type="ARBA" id="ARBA00023154"/>
    </source>
</evidence>
<dbReference type="UniPathway" id="UPA00034">
    <property type="reaction ID" value="UER00017"/>
</dbReference>
<proteinExistence type="inferred from homology"/>
<dbReference type="EMBL" id="JQIF01000035">
    <property type="protein sequence ID" value="KGJ53647.1"/>
    <property type="molecule type" value="Genomic_DNA"/>
</dbReference>
<dbReference type="AlphaFoldDB" id="A0A099I8T3"/>
<feature type="binding site" evidence="12 15">
    <location>
        <position position="44"/>
    </location>
    <ligand>
        <name>pyruvate</name>
        <dbReference type="ChEBI" id="CHEBI:15361"/>
    </ligand>
</feature>
<keyword evidence="6 12" id="KW-0028">Amino-acid biosynthesis</keyword>
<dbReference type="SMART" id="SM01130">
    <property type="entry name" value="DHDPS"/>
    <property type="match status" value="1"/>
</dbReference>
<evidence type="ECO:0000256" key="1">
    <source>
        <dbReference type="ARBA" id="ARBA00003294"/>
    </source>
</evidence>
<dbReference type="GO" id="GO:0008840">
    <property type="term" value="F:4-hydroxy-tetrahydrodipicolinate synthase activity"/>
    <property type="evidence" value="ECO:0007669"/>
    <property type="project" value="UniProtKB-UniRule"/>
</dbReference>
<evidence type="ECO:0000256" key="4">
    <source>
        <dbReference type="ARBA" id="ARBA00012086"/>
    </source>
</evidence>
<name>A0A099I8T3_CLOIN</name>
<evidence type="ECO:0000256" key="13">
    <source>
        <dbReference type="PIRNR" id="PIRNR001365"/>
    </source>
</evidence>
<organism evidence="16 17">
    <name type="scientific">Clostridium innocuum</name>
    <dbReference type="NCBI Taxonomy" id="1522"/>
    <lineage>
        <taxon>Bacteria</taxon>
        <taxon>Bacillati</taxon>
        <taxon>Bacillota</taxon>
        <taxon>Clostridia</taxon>
        <taxon>Eubacteriales</taxon>
        <taxon>Clostridiaceae</taxon>
        <taxon>Clostridium</taxon>
    </lineage>
</organism>
<dbReference type="Pfam" id="PF00701">
    <property type="entry name" value="DHDPS"/>
    <property type="match status" value="1"/>
</dbReference>
<evidence type="ECO:0000256" key="12">
    <source>
        <dbReference type="HAMAP-Rule" id="MF_00418"/>
    </source>
</evidence>
<protein>
    <recommendedName>
        <fullName evidence="4 12">4-hydroxy-tetrahydrodipicolinate synthase</fullName>
        <shortName evidence="12">HTPA synthase</shortName>
        <ecNumber evidence="4 12">4.3.3.7</ecNumber>
    </recommendedName>
</protein>
<evidence type="ECO:0000313" key="16">
    <source>
        <dbReference type="EMBL" id="KGJ53647.1"/>
    </source>
</evidence>
<dbReference type="PANTHER" id="PTHR12128:SF66">
    <property type="entry name" value="4-HYDROXY-2-OXOGLUTARATE ALDOLASE, MITOCHONDRIAL"/>
    <property type="match status" value="1"/>
</dbReference>
<keyword evidence="7 12" id="KW-0220">Diaminopimelate biosynthesis</keyword>
<feature type="active site" description="Proton donor/acceptor" evidence="12 14">
    <location>
        <position position="132"/>
    </location>
</feature>
<evidence type="ECO:0000256" key="9">
    <source>
        <dbReference type="ARBA" id="ARBA00023239"/>
    </source>
</evidence>
<evidence type="ECO:0000256" key="14">
    <source>
        <dbReference type="PIRSR" id="PIRSR001365-1"/>
    </source>
</evidence>
<dbReference type="EC" id="4.3.3.7" evidence="4 12"/>
<dbReference type="SUPFAM" id="SSF51569">
    <property type="entry name" value="Aldolase"/>
    <property type="match status" value="1"/>
</dbReference>